<evidence type="ECO:0000256" key="1">
    <source>
        <dbReference type="SAM" id="Coils"/>
    </source>
</evidence>
<feature type="coiled-coil region" evidence="1">
    <location>
        <begin position="399"/>
        <end position="426"/>
    </location>
</feature>
<dbReference type="GO" id="GO:0016301">
    <property type="term" value="F:kinase activity"/>
    <property type="evidence" value="ECO:0007669"/>
    <property type="project" value="UniProtKB-KW"/>
</dbReference>
<dbReference type="PANTHER" id="PTHR32329">
    <property type="entry name" value="BIFUNCTIONAL PROTEIN [INCLUDES 2-HYDROXYACYL-COA DEHYDRATASE (N-TER) AND ITS ACTIVATOR DOMAIN (C_TERM)-RELATED"/>
    <property type="match status" value="1"/>
</dbReference>
<accession>A0ABY1NFZ4</accession>
<dbReference type="EMBL" id="FXUB01000001">
    <property type="protein sequence ID" value="SMP08769.1"/>
    <property type="molecule type" value="Genomic_DNA"/>
</dbReference>
<organism evidence="2 3">
    <name type="scientific">Desulfurobacterium pacificum</name>
    <dbReference type="NCBI Taxonomy" id="240166"/>
    <lineage>
        <taxon>Bacteria</taxon>
        <taxon>Pseudomonadati</taxon>
        <taxon>Aquificota</taxon>
        <taxon>Aquificia</taxon>
        <taxon>Desulfurobacteriales</taxon>
        <taxon>Desulfurobacteriaceae</taxon>
        <taxon>Desulfurobacterium</taxon>
    </lineage>
</organism>
<proteinExistence type="predicted"/>
<reference evidence="2 3" key="1">
    <citation type="submission" date="2017-05" db="EMBL/GenBank/DDBJ databases">
        <authorList>
            <person name="Varghese N."/>
            <person name="Submissions S."/>
        </authorList>
    </citation>
    <scope>NUCLEOTIDE SEQUENCE [LARGE SCALE GENOMIC DNA]</scope>
    <source>
        <strain evidence="2 3">DSM 15522</strain>
    </source>
</reference>
<keyword evidence="1" id="KW-0175">Coiled coil</keyword>
<evidence type="ECO:0000313" key="3">
    <source>
        <dbReference type="Proteomes" id="UP001157911"/>
    </source>
</evidence>
<comment type="caution">
    <text evidence="2">The sequence shown here is derived from an EMBL/GenBank/DDBJ whole genome shotgun (WGS) entry which is preliminary data.</text>
</comment>
<name>A0ABY1NFZ4_9BACT</name>
<gene>
    <name evidence="2" type="ORF">SAMN06265339_0645</name>
</gene>
<keyword evidence="3" id="KW-1185">Reference proteome</keyword>
<keyword evidence="2" id="KW-0418">Kinase</keyword>
<dbReference type="InterPro" id="IPR051805">
    <property type="entry name" value="Dehydratase_Activator_Redct"/>
</dbReference>
<protein>
    <submittedName>
        <fullName evidence="2">Predicted nucleotide-binding protein, sugar kinase/HSP70/actin superfamily</fullName>
    </submittedName>
</protein>
<dbReference type="RefSeq" id="WP_283400140.1">
    <property type="nucleotide sequence ID" value="NZ_FXUB01000001.1"/>
</dbReference>
<dbReference type="Proteomes" id="UP001157911">
    <property type="component" value="Unassembled WGS sequence"/>
</dbReference>
<sequence>MDKTILFGGLTPIHERLIQGAVESQGYKALPLPVPDNQSLAIGREYCNRGMCNPTYYTVGNLIKFLLEEQKKGINVEENYIFATIGACGPCRFGMYETEYKQALRKAGFKNFQIAILNQTTFSSEGTIELTPSLIWQLIKAIWTADILREIGYRLRPYEVENGSIDKLLTEQTETLYHILKKGGKVKEILKSLYQFRKKLQVIRFNFSKVKPVVAVIGEFWAHTTESDGNYHLHRWLEEEGAEVRPEPIAGWIDYQLFITEEKLKKEIKAKGLSKNRIKSLIATKSLSIALKGFYNLLRSVFSFLPKELPSQKYLAQLASPYFDYMVVGGEGHLEVAKHVYYVKHKKCHMVVSVKPFGCMPSTQSDGAQAKVLSDYPESIFISVETSGDAEINVKSRILMKLFEAKKLAEQELSNALRKHKITKREFENACKSENLQKPLIKRSKNYISTAAQVLDANAKQIKSLIREKFSDGLLIPTKNG</sequence>
<evidence type="ECO:0000313" key="2">
    <source>
        <dbReference type="EMBL" id="SMP08769.1"/>
    </source>
</evidence>
<dbReference type="PANTHER" id="PTHR32329:SF2">
    <property type="entry name" value="BIFUNCTIONAL PROTEIN [INCLUDES 2-HYDROXYACYL-COA DEHYDRATASE (N-TER) AND ITS ACTIVATOR DOMAIN (C_TERM)"/>
    <property type="match status" value="1"/>
</dbReference>
<keyword evidence="2" id="KW-0808">Transferase</keyword>